<gene>
    <name evidence="12" type="primary">fliL</name>
    <name evidence="12" type="ORF">DBZ36_19075</name>
</gene>
<dbReference type="EMBL" id="RAQO01000012">
    <property type="protein sequence ID" value="RKF13167.1"/>
    <property type="molecule type" value="Genomic_DNA"/>
</dbReference>
<protein>
    <recommendedName>
        <fullName evidence="10">Flagellar protein FliL</fullName>
    </recommendedName>
</protein>
<dbReference type="Pfam" id="PF03748">
    <property type="entry name" value="FliL"/>
    <property type="match status" value="1"/>
</dbReference>
<comment type="subcellular location">
    <subcellularLocation>
        <location evidence="10">Cell inner membrane</location>
    </subcellularLocation>
    <subcellularLocation>
        <location evidence="2">Cell membrane</location>
        <topology evidence="2">Single-pass membrane protein</topology>
    </subcellularLocation>
</comment>
<keyword evidence="13" id="KW-1185">Reference proteome</keyword>
<evidence type="ECO:0000256" key="4">
    <source>
        <dbReference type="ARBA" id="ARBA00022475"/>
    </source>
</evidence>
<evidence type="ECO:0000256" key="5">
    <source>
        <dbReference type="ARBA" id="ARBA00022500"/>
    </source>
</evidence>
<name>A0A420E684_9ALTE</name>
<reference evidence="12 13" key="1">
    <citation type="submission" date="2018-09" db="EMBL/GenBank/DDBJ databases">
        <authorList>
            <person name="Wang Z."/>
        </authorList>
    </citation>
    <scope>NUCLEOTIDE SEQUENCE [LARGE SCALE GENOMIC DNA]</scope>
    <source>
        <strain evidence="12 13">ALS 81</strain>
    </source>
</reference>
<dbReference type="InterPro" id="IPR005503">
    <property type="entry name" value="FliL"/>
</dbReference>
<keyword evidence="12" id="KW-0969">Cilium</keyword>
<evidence type="ECO:0000256" key="10">
    <source>
        <dbReference type="RuleBase" id="RU364125"/>
    </source>
</evidence>
<accession>A0A420E684</accession>
<dbReference type="GO" id="GO:0009425">
    <property type="term" value="C:bacterial-type flagellum basal body"/>
    <property type="evidence" value="ECO:0007669"/>
    <property type="project" value="InterPro"/>
</dbReference>
<keyword evidence="9 10" id="KW-0472">Membrane</keyword>
<dbReference type="PANTHER" id="PTHR35091:SF5">
    <property type="entry name" value="FLAGELLAR PROTEIN FLIL"/>
    <property type="match status" value="1"/>
</dbReference>
<evidence type="ECO:0000256" key="6">
    <source>
        <dbReference type="ARBA" id="ARBA00022692"/>
    </source>
</evidence>
<comment type="similarity">
    <text evidence="3 10">Belongs to the FliL family.</text>
</comment>
<dbReference type="GO" id="GO:0005886">
    <property type="term" value="C:plasma membrane"/>
    <property type="evidence" value="ECO:0007669"/>
    <property type="project" value="UniProtKB-SubCell"/>
</dbReference>
<comment type="function">
    <text evidence="1 10">Controls the rotational direction of flagella during chemotaxis.</text>
</comment>
<keyword evidence="12" id="KW-0966">Cell projection</keyword>
<dbReference type="OrthoDB" id="5588622at2"/>
<evidence type="ECO:0000256" key="3">
    <source>
        <dbReference type="ARBA" id="ARBA00008281"/>
    </source>
</evidence>
<keyword evidence="8" id="KW-1133">Transmembrane helix</keyword>
<feature type="signal peptide" evidence="11">
    <location>
        <begin position="1"/>
        <end position="22"/>
    </location>
</feature>
<dbReference type="RefSeq" id="WP_120356580.1">
    <property type="nucleotide sequence ID" value="NZ_RAQO01000012.1"/>
</dbReference>
<keyword evidence="5 10" id="KW-0145">Chemotaxis</keyword>
<dbReference type="GO" id="GO:0071978">
    <property type="term" value="P:bacterial-type flagellum-dependent swarming motility"/>
    <property type="evidence" value="ECO:0007669"/>
    <property type="project" value="TreeGrafter"/>
</dbReference>
<feature type="chain" id="PRO_5019053734" description="Flagellar protein FliL" evidence="11">
    <location>
        <begin position="23"/>
        <end position="135"/>
    </location>
</feature>
<organism evidence="12 13">
    <name type="scientific">Alginatibacterium sediminis</name>
    <dbReference type="NCBI Taxonomy" id="2164068"/>
    <lineage>
        <taxon>Bacteria</taxon>
        <taxon>Pseudomonadati</taxon>
        <taxon>Pseudomonadota</taxon>
        <taxon>Gammaproteobacteria</taxon>
        <taxon>Alteromonadales</taxon>
        <taxon>Alteromonadaceae</taxon>
        <taxon>Alginatibacterium</taxon>
    </lineage>
</organism>
<evidence type="ECO:0000256" key="2">
    <source>
        <dbReference type="ARBA" id="ARBA00004162"/>
    </source>
</evidence>
<evidence type="ECO:0000256" key="9">
    <source>
        <dbReference type="ARBA" id="ARBA00023136"/>
    </source>
</evidence>
<dbReference type="PANTHER" id="PTHR35091">
    <property type="entry name" value="FLAGELLAR PROTEIN FLIL"/>
    <property type="match status" value="1"/>
</dbReference>
<proteinExistence type="inferred from homology"/>
<dbReference type="GO" id="GO:0006935">
    <property type="term" value="P:chemotaxis"/>
    <property type="evidence" value="ECO:0007669"/>
    <property type="project" value="UniProtKB-KW"/>
</dbReference>
<keyword evidence="4" id="KW-1003">Cell membrane</keyword>
<keyword evidence="11" id="KW-0732">Signal</keyword>
<keyword evidence="10" id="KW-0997">Cell inner membrane</keyword>
<dbReference type="Proteomes" id="UP000286482">
    <property type="component" value="Unassembled WGS sequence"/>
</dbReference>
<comment type="caution">
    <text evidence="12">The sequence shown here is derived from an EMBL/GenBank/DDBJ whole genome shotgun (WGS) entry which is preliminary data.</text>
</comment>
<evidence type="ECO:0000313" key="12">
    <source>
        <dbReference type="EMBL" id="RKF13167.1"/>
    </source>
</evidence>
<evidence type="ECO:0000256" key="8">
    <source>
        <dbReference type="ARBA" id="ARBA00022989"/>
    </source>
</evidence>
<evidence type="ECO:0000256" key="1">
    <source>
        <dbReference type="ARBA" id="ARBA00002254"/>
    </source>
</evidence>
<evidence type="ECO:0000256" key="7">
    <source>
        <dbReference type="ARBA" id="ARBA00022779"/>
    </source>
</evidence>
<sequence>MLKMPAFFLCSLLSLFVLSAHAEQETTTNNWTYHRMQPAIVTNYISSGRRLGYVKTSVELMVNAGPDLALVELHDPLLRDAIIEIFGQQTEDEVRAIDGKERIRQLCLVRVNDLLVQETGKKLVNDLLFTTYFYE</sequence>
<evidence type="ECO:0000313" key="13">
    <source>
        <dbReference type="Proteomes" id="UP000286482"/>
    </source>
</evidence>
<evidence type="ECO:0000256" key="11">
    <source>
        <dbReference type="SAM" id="SignalP"/>
    </source>
</evidence>
<keyword evidence="6" id="KW-0812">Transmembrane</keyword>
<keyword evidence="12" id="KW-0282">Flagellum</keyword>
<dbReference type="AlphaFoldDB" id="A0A420E684"/>
<keyword evidence="7 10" id="KW-0283">Flagellar rotation</keyword>